<keyword evidence="3 5" id="KW-0288">FMN</keyword>
<evidence type="ECO:0000256" key="2">
    <source>
        <dbReference type="ARBA" id="ARBA00022630"/>
    </source>
</evidence>
<evidence type="ECO:0000256" key="4">
    <source>
        <dbReference type="ARBA" id="ARBA00023002"/>
    </source>
</evidence>
<dbReference type="Proteomes" id="UP001589776">
    <property type="component" value="Unassembled WGS sequence"/>
</dbReference>
<dbReference type="CDD" id="cd02146">
    <property type="entry name" value="NfsA-like"/>
    <property type="match status" value="1"/>
</dbReference>
<dbReference type="Gene3D" id="3.40.109.10">
    <property type="entry name" value="NADH Oxidase"/>
    <property type="match status" value="1"/>
</dbReference>
<sequence>MNDIVTLLLDHKSIRKFKPDAVPPEQIGAIVAAAQAASTSSNMQAYSVIGVTDPEVKGKLAELAGGQRHVEQCPLFLVWCADLHRIELAGRLHDPDFRLETNVETFLLGTIDAALAAQNAAVAAESLGYGIVYIGGIRNDPAGVSKLLGLPQLVYPVFGLCIGIPDQQPDPRPRLPQHAVYHEGRYASDAEQLAGIRAYDDVMQTYYGTRAGGGRDTVWSKEMLARVGGGSLREHLYDYLKSQGFELR</sequence>
<keyword evidence="4 5" id="KW-0560">Oxidoreductase</keyword>
<comment type="caution">
    <text evidence="7">The sequence shown here is derived from an EMBL/GenBank/DDBJ whole genome shotgun (WGS) entry which is preliminary data.</text>
</comment>
<evidence type="ECO:0000259" key="6">
    <source>
        <dbReference type="Pfam" id="PF00881"/>
    </source>
</evidence>
<dbReference type="InterPro" id="IPR000415">
    <property type="entry name" value="Nitroreductase-like"/>
</dbReference>
<proteinExistence type="inferred from homology"/>
<dbReference type="PANTHER" id="PTHR43425:SF2">
    <property type="entry name" value="OXYGEN-INSENSITIVE NADPH NITROREDUCTASE"/>
    <property type="match status" value="1"/>
</dbReference>
<evidence type="ECO:0000256" key="5">
    <source>
        <dbReference type="PIRNR" id="PIRNR005426"/>
    </source>
</evidence>
<evidence type="ECO:0000256" key="1">
    <source>
        <dbReference type="ARBA" id="ARBA00008366"/>
    </source>
</evidence>
<keyword evidence="8" id="KW-1185">Reference proteome</keyword>
<feature type="domain" description="Nitroreductase" evidence="6">
    <location>
        <begin position="11"/>
        <end position="163"/>
    </location>
</feature>
<dbReference type="Pfam" id="PF00881">
    <property type="entry name" value="Nitroreductase"/>
    <property type="match status" value="1"/>
</dbReference>
<dbReference type="RefSeq" id="WP_377472408.1">
    <property type="nucleotide sequence ID" value="NZ_JBHLWN010000077.1"/>
</dbReference>
<protein>
    <submittedName>
        <fullName evidence="7">Oxygen-insensitive NADPH nitroreductase</fullName>
    </submittedName>
</protein>
<dbReference type="PANTHER" id="PTHR43425">
    <property type="entry name" value="OXYGEN-INSENSITIVE NADPH NITROREDUCTASE"/>
    <property type="match status" value="1"/>
</dbReference>
<dbReference type="SUPFAM" id="SSF55469">
    <property type="entry name" value="FMN-dependent nitroreductase-like"/>
    <property type="match status" value="1"/>
</dbReference>
<keyword evidence="5" id="KW-0521">NADP</keyword>
<dbReference type="InterPro" id="IPR029479">
    <property type="entry name" value="Nitroreductase"/>
</dbReference>
<evidence type="ECO:0000313" key="7">
    <source>
        <dbReference type="EMBL" id="MFC0214970.1"/>
    </source>
</evidence>
<dbReference type="PIRSF" id="PIRSF005426">
    <property type="entry name" value="Frp"/>
    <property type="match status" value="1"/>
</dbReference>
<comment type="similarity">
    <text evidence="1 5">Belongs to the flavin oxidoreductase frp family.</text>
</comment>
<name>A0ABV6DQQ0_9BACL</name>
<gene>
    <name evidence="7" type="primary">nfsA</name>
    <name evidence="7" type="ORF">ACFFK0_21400</name>
</gene>
<accession>A0ABV6DQQ0</accession>
<dbReference type="InterPro" id="IPR016446">
    <property type="entry name" value="Flavin_OxRdtase_Frp"/>
</dbReference>
<dbReference type="NCBIfam" id="NF008033">
    <property type="entry name" value="PRK10765.1"/>
    <property type="match status" value="1"/>
</dbReference>
<keyword evidence="2 5" id="KW-0285">Flavoprotein</keyword>
<evidence type="ECO:0000313" key="8">
    <source>
        <dbReference type="Proteomes" id="UP001589776"/>
    </source>
</evidence>
<reference evidence="7 8" key="1">
    <citation type="submission" date="2024-09" db="EMBL/GenBank/DDBJ databases">
        <authorList>
            <person name="Sun Q."/>
            <person name="Mori K."/>
        </authorList>
    </citation>
    <scope>NUCLEOTIDE SEQUENCE [LARGE SCALE GENOMIC DNA]</scope>
    <source>
        <strain evidence="7 8">CCM 7759</strain>
    </source>
</reference>
<evidence type="ECO:0000256" key="3">
    <source>
        <dbReference type="ARBA" id="ARBA00022643"/>
    </source>
</evidence>
<organism evidence="7 8">
    <name type="scientific">Paenibacillus chartarius</name>
    <dbReference type="NCBI Taxonomy" id="747481"/>
    <lineage>
        <taxon>Bacteria</taxon>
        <taxon>Bacillati</taxon>
        <taxon>Bacillota</taxon>
        <taxon>Bacilli</taxon>
        <taxon>Bacillales</taxon>
        <taxon>Paenibacillaceae</taxon>
        <taxon>Paenibacillus</taxon>
    </lineage>
</organism>
<dbReference type="EMBL" id="JBHLWN010000077">
    <property type="protein sequence ID" value="MFC0214970.1"/>
    <property type="molecule type" value="Genomic_DNA"/>
</dbReference>